<gene>
    <name evidence="1" type="ORF">ABZ071_35390</name>
</gene>
<evidence type="ECO:0000313" key="1">
    <source>
        <dbReference type="EMBL" id="MEU0157047.1"/>
    </source>
</evidence>
<comment type="caution">
    <text evidence="1">The sequence shown here is derived from an EMBL/GenBank/DDBJ whole genome shotgun (WGS) entry which is preliminary data.</text>
</comment>
<evidence type="ECO:0000313" key="2">
    <source>
        <dbReference type="Proteomes" id="UP001550348"/>
    </source>
</evidence>
<protein>
    <submittedName>
        <fullName evidence="1">Uncharacterized protein</fullName>
    </submittedName>
</protein>
<dbReference type="Proteomes" id="UP001550348">
    <property type="component" value="Unassembled WGS sequence"/>
</dbReference>
<sequence>MTDPTAATGHQEHTLLTSTTPTMMRLSRLALIGEQLVRLSGELVELLHNCDVERDLTGAEGDAVRSAASTTHSAGELVVLAATAAHHRARRADA</sequence>
<proteinExistence type="predicted"/>
<keyword evidence="2" id="KW-1185">Reference proteome</keyword>
<dbReference type="RefSeq" id="WP_355668513.1">
    <property type="nucleotide sequence ID" value="NZ_JBEXRX010000300.1"/>
</dbReference>
<dbReference type="EMBL" id="JBEXRX010000300">
    <property type="protein sequence ID" value="MEU0157047.1"/>
    <property type="molecule type" value="Genomic_DNA"/>
</dbReference>
<organism evidence="1 2">
    <name type="scientific">Micromonospora fulviviridis</name>
    <dbReference type="NCBI Taxonomy" id="47860"/>
    <lineage>
        <taxon>Bacteria</taxon>
        <taxon>Bacillati</taxon>
        <taxon>Actinomycetota</taxon>
        <taxon>Actinomycetes</taxon>
        <taxon>Micromonosporales</taxon>
        <taxon>Micromonosporaceae</taxon>
        <taxon>Micromonospora</taxon>
    </lineage>
</organism>
<accession>A0ABV2VYH9</accession>
<name>A0ABV2VYH9_9ACTN</name>
<reference evidence="1 2" key="1">
    <citation type="submission" date="2024-06" db="EMBL/GenBank/DDBJ databases">
        <title>The Natural Products Discovery Center: Release of the First 8490 Sequenced Strains for Exploring Actinobacteria Biosynthetic Diversity.</title>
        <authorList>
            <person name="Kalkreuter E."/>
            <person name="Kautsar S.A."/>
            <person name="Yang D."/>
            <person name="Bader C.D."/>
            <person name="Teijaro C.N."/>
            <person name="Fluegel L."/>
            <person name="Davis C.M."/>
            <person name="Simpson J.R."/>
            <person name="Lauterbach L."/>
            <person name="Steele A.D."/>
            <person name="Gui C."/>
            <person name="Meng S."/>
            <person name="Li G."/>
            <person name="Viehrig K."/>
            <person name="Ye F."/>
            <person name="Su P."/>
            <person name="Kiefer A.F."/>
            <person name="Nichols A."/>
            <person name="Cepeda A.J."/>
            <person name="Yan W."/>
            <person name="Fan B."/>
            <person name="Jiang Y."/>
            <person name="Adhikari A."/>
            <person name="Zheng C.-J."/>
            <person name="Schuster L."/>
            <person name="Cowan T.M."/>
            <person name="Smanski M.J."/>
            <person name="Chevrette M.G."/>
            <person name="De Carvalho L.P.S."/>
            <person name="Shen B."/>
        </authorList>
    </citation>
    <scope>NUCLEOTIDE SEQUENCE [LARGE SCALE GENOMIC DNA]</scope>
    <source>
        <strain evidence="1 2">NPDC006286</strain>
    </source>
</reference>